<accession>A0AAW2GSP4</accession>
<name>A0AAW2GSP4_9HYME</name>
<comment type="caution">
    <text evidence="1">The sequence shown here is derived from an EMBL/GenBank/DDBJ whole genome shotgun (WGS) entry which is preliminary data.</text>
</comment>
<dbReference type="EMBL" id="JADYXP020000002">
    <property type="protein sequence ID" value="KAL0130254.1"/>
    <property type="molecule type" value="Genomic_DNA"/>
</dbReference>
<protein>
    <submittedName>
        <fullName evidence="1">Uncharacterized protein</fullName>
    </submittedName>
</protein>
<proteinExistence type="predicted"/>
<keyword evidence="2" id="KW-1185">Reference proteome</keyword>
<dbReference type="Proteomes" id="UP001430953">
    <property type="component" value="Unassembled WGS sequence"/>
</dbReference>
<organism evidence="1 2">
    <name type="scientific">Cardiocondyla obscurior</name>
    <dbReference type="NCBI Taxonomy" id="286306"/>
    <lineage>
        <taxon>Eukaryota</taxon>
        <taxon>Metazoa</taxon>
        <taxon>Ecdysozoa</taxon>
        <taxon>Arthropoda</taxon>
        <taxon>Hexapoda</taxon>
        <taxon>Insecta</taxon>
        <taxon>Pterygota</taxon>
        <taxon>Neoptera</taxon>
        <taxon>Endopterygota</taxon>
        <taxon>Hymenoptera</taxon>
        <taxon>Apocrita</taxon>
        <taxon>Aculeata</taxon>
        <taxon>Formicoidea</taxon>
        <taxon>Formicidae</taxon>
        <taxon>Myrmicinae</taxon>
        <taxon>Cardiocondyla</taxon>
    </lineage>
</organism>
<evidence type="ECO:0000313" key="1">
    <source>
        <dbReference type="EMBL" id="KAL0130254.1"/>
    </source>
</evidence>
<gene>
    <name evidence="1" type="ORF">PUN28_002092</name>
</gene>
<dbReference type="AlphaFoldDB" id="A0AAW2GSP4"/>
<sequence>MNNEGIVRVPFAFHKFAIFLKSFEFSDNSTWLTGFLLSEVVICRHTRKSKKADRLEHLHHRDRELRRHPSLSRSSSALFLLSTLSIYL</sequence>
<reference evidence="1 2" key="1">
    <citation type="submission" date="2023-03" db="EMBL/GenBank/DDBJ databases">
        <title>High recombination rates correlate with genetic variation in Cardiocondyla obscurior ants.</title>
        <authorList>
            <person name="Errbii M."/>
        </authorList>
    </citation>
    <scope>NUCLEOTIDE SEQUENCE [LARGE SCALE GENOMIC DNA]</scope>
    <source>
        <strain evidence="1">Alpha-2009</strain>
        <tissue evidence="1">Whole body</tissue>
    </source>
</reference>
<evidence type="ECO:0000313" key="2">
    <source>
        <dbReference type="Proteomes" id="UP001430953"/>
    </source>
</evidence>